<evidence type="ECO:0008006" key="3">
    <source>
        <dbReference type="Google" id="ProtNLM"/>
    </source>
</evidence>
<protein>
    <recommendedName>
        <fullName evidence="3">Fis family transcriptional regulator</fullName>
    </recommendedName>
</protein>
<dbReference type="RefSeq" id="WP_154594557.1">
    <property type="nucleotide sequence ID" value="NZ_WLVL01000056.1"/>
</dbReference>
<dbReference type="Proteomes" id="UP000431092">
    <property type="component" value="Unassembled WGS sequence"/>
</dbReference>
<evidence type="ECO:0000313" key="2">
    <source>
        <dbReference type="Proteomes" id="UP000431092"/>
    </source>
</evidence>
<proteinExistence type="predicted"/>
<dbReference type="AlphaFoldDB" id="A0A6I3IG84"/>
<dbReference type="EMBL" id="WLVL01000056">
    <property type="protein sequence ID" value="MTB73308.1"/>
    <property type="molecule type" value="Genomic_DNA"/>
</dbReference>
<gene>
    <name evidence="1" type="ORF">GGG17_15335</name>
</gene>
<accession>A0A6I3IG84</accession>
<name>A0A6I3IG84_9MICO</name>
<keyword evidence="2" id="KW-1185">Reference proteome</keyword>
<sequence>MDRWQGFFDDLEGRVEEQRRADELAGLADRVRRDRAGVTLGARLAGSVGLPVRLHVLGGEQVAGDVDEAMVDCVVLAREGRRCVVPLAAVVRVERLGERPAELAMAGRPGMGRAVRDLARDRRPVRLHDVTGTVNEGVIDRVGQDHLDLLVLPADLPARPSQRRSRATVPFGAVAVVRQL</sequence>
<comment type="caution">
    <text evidence="1">The sequence shown here is derived from an EMBL/GenBank/DDBJ whole genome shotgun (WGS) entry which is preliminary data.</text>
</comment>
<organism evidence="1 2">
    <name type="scientific">Arsenicicoccus cauae</name>
    <dbReference type="NCBI Taxonomy" id="2663847"/>
    <lineage>
        <taxon>Bacteria</taxon>
        <taxon>Bacillati</taxon>
        <taxon>Actinomycetota</taxon>
        <taxon>Actinomycetes</taxon>
        <taxon>Micrococcales</taxon>
        <taxon>Intrasporangiaceae</taxon>
        <taxon>Arsenicicoccus</taxon>
    </lineage>
</organism>
<evidence type="ECO:0000313" key="1">
    <source>
        <dbReference type="EMBL" id="MTB73308.1"/>
    </source>
</evidence>
<reference evidence="1 2" key="1">
    <citation type="submission" date="2019-11" db="EMBL/GenBank/DDBJ databases">
        <title>Whole genome sequencing identifies a novel species of the genus Arsenicicoccus isolated from human blood.</title>
        <authorList>
            <person name="Jeong J.H."/>
            <person name="Kweon O.J."/>
            <person name="Kim H.R."/>
            <person name="Kim T.-H."/>
            <person name="Ha S.-M."/>
            <person name="Lee M.-K."/>
        </authorList>
    </citation>
    <scope>NUCLEOTIDE SEQUENCE [LARGE SCALE GENOMIC DNA]</scope>
    <source>
        <strain evidence="1 2">MKL-02</strain>
    </source>
</reference>